<keyword evidence="2" id="KW-1185">Reference proteome</keyword>
<dbReference type="EMBL" id="JAKELO010000002">
    <property type="protein sequence ID" value="MDE4908518.1"/>
    <property type="molecule type" value="Genomic_DNA"/>
</dbReference>
<evidence type="ECO:0000313" key="2">
    <source>
        <dbReference type="Proteomes" id="UP001143747"/>
    </source>
</evidence>
<protein>
    <submittedName>
        <fullName evidence="1">Uncharacterized protein</fullName>
    </submittedName>
</protein>
<comment type="caution">
    <text evidence="1">The sequence shown here is derived from an EMBL/GenBank/DDBJ whole genome shotgun (WGS) entry which is preliminary data.</text>
</comment>
<dbReference type="AlphaFoldDB" id="A0A9Q4PYE0"/>
<dbReference type="Proteomes" id="UP001143747">
    <property type="component" value="Unassembled WGS sequence"/>
</dbReference>
<reference evidence="1" key="1">
    <citation type="submission" date="2022-01" db="EMBL/GenBank/DDBJ databases">
        <title>Draft genome of Methanogenium marinum DSM 15558.</title>
        <authorList>
            <person name="Chen S.-C."/>
            <person name="You Y.-T."/>
        </authorList>
    </citation>
    <scope>NUCLEOTIDE SEQUENCE</scope>
    <source>
        <strain evidence="1">DSM 15558</strain>
    </source>
</reference>
<dbReference type="RefSeq" id="WP_274925145.1">
    <property type="nucleotide sequence ID" value="NZ_JAKELO010000002.1"/>
</dbReference>
<proteinExistence type="predicted"/>
<evidence type="ECO:0000313" key="1">
    <source>
        <dbReference type="EMBL" id="MDE4908518.1"/>
    </source>
</evidence>
<gene>
    <name evidence="1" type="ORF">L0665_07850</name>
</gene>
<accession>A0A9Q4PYE0</accession>
<organism evidence="1 2">
    <name type="scientific">Methanogenium marinum</name>
    <dbReference type="NCBI Taxonomy" id="348610"/>
    <lineage>
        <taxon>Archaea</taxon>
        <taxon>Methanobacteriati</taxon>
        <taxon>Methanobacteriota</taxon>
        <taxon>Stenosarchaea group</taxon>
        <taxon>Methanomicrobia</taxon>
        <taxon>Methanomicrobiales</taxon>
        <taxon>Methanomicrobiaceae</taxon>
        <taxon>Methanogenium</taxon>
    </lineage>
</organism>
<name>A0A9Q4PYE0_9EURY</name>
<sequence>MQTNRSKGIVNPLPGILDHRDFERSTVILGHCHLCGEGAAVYHSEEHRASICEACYSWPVREWNRSEGVV</sequence>